<dbReference type="InterPro" id="IPR023210">
    <property type="entry name" value="NADP_OxRdtase_dom"/>
</dbReference>
<evidence type="ECO:0000256" key="1">
    <source>
        <dbReference type="ARBA" id="ARBA00023002"/>
    </source>
</evidence>
<dbReference type="PANTHER" id="PTHR43364:SF4">
    <property type="entry name" value="NAD(P)-LINKED OXIDOREDUCTASE SUPERFAMILY PROTEIN"/>
    <property type="match status" value="1"/>
</dbReference>
<dbReference type="GO" id="GO:0005829">
    <property type="term" value="C:cytosol"/>
    <property type="evidence" value="ECO:0007669"/>
    <property type="project" value="UniProtKB-ARBA"/>
</dbReference>
<name>A0A3A8APS1_9HYPH</name>
<reference evidence="3 4" key="1">
    <citation type="journal article" date="2018" name="Int. J. Syst. Bacteriol.">
        <title>Oceaniradius stylonemae gen. nov., sp. nov., isolated from a red alga, Stylonema cornu-cervi.</title>
        <authorList>
            <person name="Jeong S."/>
        </authorList>
    </citation>
    <scope>NUCLEOTIDE SEQUENCE [LARGE SCALE GENOMIC DNA]</scope>
    <source>
        <strain evidence="3 4">StC1</strain>
    </source>
</reference>
<dbReference type="OrthoDB" id="9803483at2"/>
<gene>
    <name evidence="3" type="ORF">DEM25_006525</name>
</gene>
<dbReference type="GO" id="GO:0016491">
    <property type="term" value="F:oxidoreductase activity"/>
    <property type="evidence" value="ECO:0007669"/>
    <property type="project" value="UniProtKB-KW"/>
</dbReference>
<dbReference type="PANTHER" id="PTHR43364">
    <property type="entry name" value="NADH-SPECIFIC METHYLGLYOXAL REDUCTASE-RELATED"/>
    <property type="match status" value="1"/>
</dbReference>
<protein>
    <submittedName>
        <fullName evidence="3">Aldo/keto reductase</fullName>
    </submittedName>
</protein>
<dbReference type="AlphaFoldDB" id="A0A3A8APS1"/>
<comment type="caution">
    <text evidence="3">The sequence shown here is derived from an EMBL/GenBank/DDBJ whole genome shotgun (WGS) entry which is preliminary data.</text>
</comment>
<feature type="domain" description="NADP-dependent oxidoreductase" evidence="2">
    <location>
        <begin position="16"/>
        <end position="313"/>
    </location>
</feature>
<dbReference type="Proteomes" id="UP000246132">
    <property type="component" value="Unassembled WGS sequence"/>
</dbReference>
<organism evidence="3 4">
    <name type="scientific">Oceaniradius stylonematis</name>
    <dbReference type="NCBI Taxonomy" id="2184161"/>
    <lineage>
        <taxon>Bacteria</taxon>
        <taxon>Pseudomonadati</taxon>
        <taxon>Pseudomonadota</taxon>
        <taxon>Alphaproteobacteria</taxon>
        <taxon>Hyphomicrobiales</taxon>
        <taxon>Ahrensiaceae</taxon>
        <taxon>Oceaniradius</taxon>
    </lineage>
</organism>
<dbReference type="FunFam" id="3.20.20.100:FF:000004">
    <property type="entry name" value="Oxidoreductase, aldo/keto reductase"/>
    <property type="match status" value="1"/>
</dbReference>
<dbReference type="EMBL" id="QFWV02000004">
    <property type="protein sequence ID" value="RKF07923.1"/>
    <property type="molecule type" value="Genomic_DNA"/>
</dbReference>
<evidence type="ECO:0000313" key="4">
    <source>
        <dbReference type="Proteomes" id="UP000246132"/>
    </source>
</evidence>
<dbReference type="Gene3D" id="3.20.20.100">
    <property type="entry name" value="NADP-dependent oxidoreductase domain"/>
    <property type="match status" value="1"/>
</dbReference>
<dbReference type="Pfam" id="PF00248">
    <property type="entry name" value="Aldo_ket_red"/>
    <property type="match status" value="1"/>
</dbReference>
<keyword evidence="1" id="KW-0560">Oxidoreductase</keyword>
<dbReference type="CDD" id="cd19081">
    <property type="entry name" value="AKR_AKR9C1"/>
    <property type="match status" value="1"/>
</dbReference>
<evidence type="ECO:0000313" key="3">
    <source>
        <dbReference type="EMBL" id="RKF07923.1"/>
    </source>
</evidence>
<dbReference type="InterPro" id="IPR050523">
    <property type="entry name" value="AKR_Detox_Biosynth"/>
</dbReference>
<dbReference type="RefSeq" id="WP_109765817.1">
    <property type="nucleotide sequence ID" value="NZ_OZ252232.1"/>
</dbReference>
<dbReference type="SUPFAM" id="SSF51430">
    <property type="entry name" value="NAD(P)-linked oxidoreductase"/>
    <property type="match status" value="1"/>
</dbReference>
<accession>A0A3A8APS1</accession>
<sequence length="340" mass="36591">MPVRQLGRGGPVVSQLALGTMTFGVETDEAEAFRQLDLFVDRGGTFIDTADVYGKGASERIIGNWARQRGGVDDLIVATKGRFAPPPGSHGASRRALVRSVDASLKRLGVEAIDLYYVHGWDRHTEVEETLATLGDLVRAGKVHAVGWSNVAGWQLQKIVSAARAGGYPVPVALQPQYNLLERGIEIEVLPCALEAGIGVVPWSPLGGGWLTGKYGADRRPAGATRLGEDPDRGVEAYELRNTARTHAILDVLRSIAARYRRPPAHVAIAWLLARPGVATVLLGARTAEQLEGNLGAVDLALEPDDLSALGEVSSAPLPAYPYRFLEDWSGIDVWRRLQG</sequence>
<dbReference type="InterPro" id="IPR036812">
    <property type="entry name" value="NAD(P)_OxRdtase_dom_sf"/>
</dbReference>
<evidence type="ECO:0000259" key="2">
    <source>
        <dbReference type="Pfam" id="PF00248"/>
    </source>
</evidence>
<keyword evidence="4" id="KW-1185">Reference proteome</keyword>
<proteinExistence type="predicted"/>